<organism evidence="5 6">
    <name type="scientific">Oedothorax gibbosus</name>
    <dbReference type="NCBI Taxonomy" id="931172"/>
    <lineage>
        <taxon>Eukaryota</taxon>
        <taxon>Metazoa</taxon>
        <taxon>Ecdysozoa</taxon>
        <taxon>Arthropoda</taxon>
        <taxon>Chelicerata</taxon>
        <taxon>Arachnida</taxon>
        <taxon>Araneae</taxon>
        <taxon>Araneomorphae</taxon>
        <taxon>Entelegynae</taxon>
        <taxon>Araneoidea</taxon>
        <taxon>Linyphiidae</taxon>
        <taxon>Erigoninae</taxon>
        <taxon>Oedothorax</taxon>
    </lineage>
</organism>
<dbReference type="Proteomes" id="UP000827092">
    <property type="component" value="Unassembled WGS sequence"/>
</dbReference>
<evidence type="ECO:0000259" key="4">
    <source>
        <dbReference type="PROSITE" id="PS01031"/>
    </source>
</evidence>
<dbReference type="Pfam" id="PF00011">
    <property type="entry name" value="HSP20"/>
    <property type="match status" value="1"/>
</dbReference>
<dbReference type="InterPro" id="IPR002068">
    <property type="entry name" value="A-crystallin/Hsp20_dom"/>
</dbReference>
<proteinExistence type="inferred from homology"/>
<keyword evidence="6" id="KW-1185">Reference proteome</keyword>
<dbReference type="Gene3D" id="2.60.40.790">
    <property type="match status" value="1"/>
</dbReference>
<dbReference type="EMBL" id="JAFNEN010000591">
    <property type="protein sequence ID" value="KAG8180004.1"/>
    <property type="molecule type" value="Genomic_DNA"/>
</dbReference>
<gene>
    <name evidence="5" type="ORF">JTE90_020959</name>
</gene>
<evidence type="ECO:0000256" key="2">
    <source>
        <dbReference type="RuleBase" id="RU003616"/>
    </source>
</evidence>
<dbReference type="PROSITE" id="PS01031">
    <property type="entry name" value="SHSP"/>
    <property type="match status" value="1"/>
</dbReference>
<protein>
    <recommendedName>
        <fullName evidence="4">SHSP domain-containing protein</fullName>
    </recommendedName>
</protein>
<comment type="similarity">
    <text evidence="1 2">Belongs to the small heat shock protein (HSP20) family.</text>
</comment>
<evidence type="ECO:0000256" key="1">
    <source>
        <dbReference type="PROSITE-ProRule" id="PRU00285"/>
    </source>
</evidence>
<evidence type="ECO:0000256" key="3">
    <source>
        <dbReference type="SAM" id="MobiDB-lite"/>
    </source>
</evidence>
<accession>A0AAV6U7I1</accession>
<dbReference type="GO" id="GO:0042026">
    <property type="term" value="P:protein refolding"/>
    <property type="evidence" value="ECO:0007669"/>
    <property type="project" value="TreeGrafter"/>
</dbReference>
<feature type="region of interest" description="Disordered" evidence="3">
    <location>
        <begin position="24"/>
        <end position="45"/>
    </location>
</feature>
<comment type="caution">
    <text evidence="5">The sequence shown here is derived from an EMBL/GenBank/DDBJ whole genome shotgun (WGS) entry which is preliminary data.</text>
</comment>
<dbReference type="SUPFAM" id="SSF49764">
    <property type="entry name" value="HSP20-like chaperones"/>
    <property type="match status" value="1"/>
</dbReference>
<name>A0AAV6U7I1_9ARAC</name>
<sequence length="158" mass="18138">MPNTPTKKDITQFTQELTQVVSSEKLVELKDQPTKQQQEPGKTPADMILETDTKAEESIEKTPDILAKEKTVKTQDPNMYRVMFYMKHFRVHDIVIKVVGQTLVIDAAHKEYVDEHGFATRSMVRKQNLPEDVIKEKLVSWFSADGVLIIQAPRVEKN</sequence>
<dbReference type="PANTHER" id="PTHR45640">
    <property type="entry name" value="HEAT SHOCK PROTEIN HSP-12.2-RELATED"/>
    <property type="match status" value="1"/>
</dbReference>
<dbReference type="GO" id="GO:0005737">
    <property type="term" value="C:cytoplasm"/>
    <property type="evidence" value="ECO:0007669"/>
    <property type="project" value="TreeGrafter"/>
</dbReference>
<dbReference type="GO" id="GO:0005634">
    <property type="term" value="C:nucleus"/>
    <property type="evidence" value="ECO:0007669"/>
    <property type="project" value="TreeGrafter"/>
</dbReference>
<dbReference type="GO" id="GO:0009408">
    <property type="term" value="P:response to heat"/>
    <property type="evidence" value="ECO:0007669"/>
    <property type="project" value="TreeGrafter"/>
</dbReference>
<evidence type="ECO:0000313" key="6">
    <source>
        <dbReference type="Proteomes" id="UP000827092"/>
    </source>
</evidence>
<feature type="domain" description="SHSP" evidence="4">
    <location>
        <begin position="62"/>
        <end position="158"/>
    </location>
</feature>
<evidence type="ECO:0000313" key="5">
    <source>
        <dbReference type="EMBL" id="KAG8180004.1"/>
    </source>
</evidence>
<dbReference type="GO" id="GO:0051082">
    <property type="term" value="F:unfolded protein binding"/>
    <property type="evidence" value="ECO:0007669"/>
    <property type="project" value="TreeGrafter"/>
</dbReference>
<dbReference type="InterPro" id="IPR008978">
    <property type="entry name" value="HSP20-like_chaperone"/>
</dbReference>
<dbReference type="PANTHER" id="PTHR45640:SF26">
    <property type="entry name" value="RE23625P"/>
    <property type="match status" value="1"/>
</dbReference>
<dbReference type="CDD" id="cd06526">
    <property type="entry name" value="metazoan_ACD"/>
    <property type="match status" value="1"/>
</dbReference>
<dbReference type="PRINTS" id="PR00299">
    <property type="entry name" value="ACRYSTALLIN"/>
</dbReference>
<reference evidence="5 6" key="1">
    <citation type="journal article" date="2022" name="Nat. Ecol. Evol.">
        <title>A masculinizing supergene underlies an exaggerated male reproductive morph in a spider.</title>
        <authorList>
            <person name="Hendrickx F."/>
            <person name="De Corte Z."/>
            <person name="Sonet G."/>
            <person name="Van Belleghem S.M."/>
            <person name="Kostlbacher S."/>
            <person name="Vangestel C."/>
        </authorList>
    </citation>
    <scope>NUCLEOTIDE SEQUENCE [LARGE SCALE GENOMIC DNA]</scope>
    <source>
        <strain evidence="5">W744_W776</strain>
    </source>
</reference>
<dbReference type="AlphaFoldDB" id="A0AAV6U7I1"/>
<dbReference type="InterPro" id="IPR001436">
    <property type="entry name" value="Alpha-crystallin/sHSP_animal"/>
</dbReference>